<feature type="region of interest" description="Disordered" evidence="1">
    <location>
        <begin position="1"/>
        <end position="55"/>
    </location>
</feature>
<organism evidence="2 3">
    <name type="scientific">Pipistrellus kuhlii</name>
    <name type="common">Kuhl's pipistrelle</name>
    <dbReference type="NCBI Taxonomy" id="59472"/>
    <lineage>
        <taxon>Eukaryota</taxon>
        <taxon>Metazoa</taxon>
        <taxon>Chordata</taxon>
        <taxon>Craniata</taxon>
        <taxon>Vertebrata</taxon>
        <taxon>Euteleostomi</taxon>
        <taxon>Mammalia</taxon>
        <taxon>Eutheria</taxon>
        <taxon>Laurasiatheria</taxon>
        <taxon>Chiroptera</taxon>
        <taxon>Yangochiroptera</taxon>
        <taxon>Vespertilionidae</taxon>
        <taxon>Pipistrellus</taxon>
    </lineage>
</organism>
<gene>
    <name evidence="2" type="ORF">mPipKuh1_000585</name>
</gene>
<accession>A0A7J7UFJ5</accession>
<dbReference type="Proteomes" id="UP000558488">
    <property type="component" value="Unassembled WGS sequence"/>
</dbReference>
<feature type="compositionally biased region" description="Low complexity" evidence="1">
    <location>
        <begin position="123"/>
        <end position="132"/>
    </location>
</feature>
<evidence type="ECO:0000313" key="2">
    <source>
        <dbReference type="EMBL" id="KAF6311542.1"/>
    </source>
</evidence>
<dbReference type="EMBL" id="JACAGB010000020">
    <property type="protein sequence ID" value="KAF6311542.1"/>
    <property type="molecule type" value="Genomic_DNA"/>
</dbReference>
<protein>
    <submittedName>
        <fullName evidence="2">AlkB-like protein 2, alpha-ketoglutarate dependent dioxygenase</fullName>
    </submittedName>
</protein>
<sequence>MDRFLEKRALGSPVGKREQEQTGAGSAESGEDEESTRKRPRTESPGNGTGLAGLSWRRIRSEGLDCDYTVLFGKAEADEIFQELEREVEYFTGTRTAATTSGNTEMTNESWLLGAPSPPSPLGPAGTSSSGTKTLAGGAAPGGWRRSGCRWPTGVY</sequence>
<evidence type="ECO:0000256" key="1">
    <source>
        <dbReference type="SAM" id="MobiDB-lite"/>
    </source>
</evidence>
<feature type="region of interest" description="Disordered" evidence="1">
    <location>
        <begin position="95"/>
        <end position="156"/>
    </location>
</feature>
<name>A0A7J7UFJ5_PIPKU</name>
<keyword evidence="3" id="KW-1185">Reference proteome</keyword>
<reference evidence="2 3" key="1">
    <citation type="journal article" date="2020" name="Nature">
        <title>Six reference-quality genomes reveal evolution of bat adaptations.</title>
        <authorList>
            <person name="Jebb D."/>
            <person name="Huang Z."/>
            <person name="Pippel M."/>
            <person name="Hughes G.M."/>
            <person name="Lavrichenko K."/>
            <person name="Devanna P."/>
            <person name="Winkler S."/>
            <person name="Jermiin L.S."/>
            <person name="Skirmuntt E.C."/>
            <person name="Katzourakis A."/>
            <person name="Burkitt-Gray L."/>
            <person name="Ray D.A."/>
            <person name="Sullivan K.A.M."/>
            <person name="Roscito J.G."/>
            <person name="Kirilenko B.M."/>
            <person name="Davalos L.M."/>
            <person name="Corthals A.P."/>
            <person name="Power M.L."/>
            <person name="Jones G."/>
            <person name="Ransome R.D."/>
            <person name="Dechmann D.K.N."/>
            <person name="Locatelli A.G."/>
            <person name="Puechmaille S.J."/>
            <person name="Fedrigo O."/>
            <person name="Jarvis E.D."/>
            <person name="Hiller M."/>
            <person name="Vernes S.C."/>
            <person name="Myers E.W."/>
            <person name="Teeling E.C."/>
        </authorList>
    </citation>
    <scope>NUCLEOTIDE SEQUENCE [LARGE SCALE GENOMIC DNA]</scope>
    <source>
        <strain evidence="2">MPipKuh1</strain>
        <tissue evidence="2">Flight muscle</tissue>
    </source>
</reference>
<keyword evidence="2" id="KW-0223">Dioxygenase</keyword>
<comment type="caution">
    <text evidence="2">The sequence shown here is derived from an EMBL/GenBank/DDBJ whole genome shotgun (WGS) entry which is preliminary data.</text>
</comment>
<feature type="compositionally biased region" description="Polar residues" evidence="1">
    <location>
        <begin position="95"/>
        <end position="110"/>
    </location>
</feature>
<proteinExistence type="predicted"/>
<keyword evidence="2" id="KW-0560">Oxidoreductase</keyword>
<evidence type="ECO:0000313" key="3">
    <source>
        <dbReference type="Proteomes" id="UP000558488"/>
    </source>
</evidence>
<dbReference type="GO" id="GO:0051213">
    <property type="term" value="F:dioxygenase activity"/>
    <property type="evidence" value="ECO:0007669"/>
    <property type="project" value="UniProtKB-KW"/>
</dbReference>
<feature type="compositionally biased region" description="Basic and acidic residues" evidence="1">
    <location>
        <begin position="1"/>
        <end position="20"/>
    </location>
</feature>
<dbReference type="AlphaFoldDB" id="A0A7J7UFJ5"/>